<keyword evidence="1" id="KW-0812">Transmembrane</keyword>
<feature type="chain" id="PRO_5016269807" evidence="2">
    <location>
        <begin position="23"/>
        <end position="391"/>
    </location>
</feature>
<feature type="signal peptide" evidence="2">
    <location>
        <begin position="1"/>
        <end position="22"/>
    </location>
</feature>
<evidence type="ECO:0000256" key="1">
    <source>
        <dbReference type="SAM" id="Phobius"/>
    </source>
</evidence>
<keyword evidence="6" id="KW-1185">Reference proteome</keyword>
<feature type="domain" description="Lnb-like transmembrane" evidence="4">
    <location>
        <begin position="251"/>
        <end position="389"/>
    </location>
</feature>
<feature type="transmembrane region" description="Helical" evidence="1">
    <location>
        <begin position="287"/>
        <end position="307"/>
    </location>
</feature>
<sequence length="391" mass="45594">MRHCFFIIITCLFFISSSFSQTKRLSDEAEISVLTIAPGASLNDAFGHSAFRIKDKRFGIDLVYNYGIYDFNTPNFYTKFAQGKLNYLIGRNYYLDFYNSYVYQNRTIEEQSLNLSQTEKQQVFDYLENNYKPENRAYLYDFFFDNCATRIKDVLVKNIHSSITFNNPENFQPQTFRTLIQNQLDANSWGSVGIDIALGSVIDRPATPEEHMFLPKYIHTFFGEATLNTSTNPLVKSNKLVFKQKETKGSKQMLFSPFVIFSVLGILIISITYLDYKNQRRTKLLDILLFTITGLIGVFILLLWFATDHEATAQNYNLLWAFALNLFVLGQVAKQTPKLWFIKYLKFLIIMLCLLTFHWMVGIQVFAIALLPLFLALGIRYMFLVWYYKML</sequence>
<evidence type="ECO:0000313" key="6">
    <source>
        <dbReference type="Proteomes" id="UP000245430"/>
    </source>
</evidence>
<dbReference type="Proteomes" id="UP000245430">
    <property type="component" value="Unassembled WGS sequence"/>
</dbReference>
<keyword evidence="1" id="KW-0472">Membrane</keyword>
<evidence type="ECO:0000313" key="5">
    <source>
        <dbReference type="EMBL" id="PWK18604.1"/>
    </source>
</evidence>
<dbReference type="OrthoDB" id="319167at2"/>
<dbReference type="RefSeq" id="WP_109682421.1">
    <property type="nucleotide sequence ID" value="NZ_QGGP01000004.1"/>
</dbReference>
<dbReference type="AlphaFoldDB" id="A0A316DK68"/>
<proteinExistence type="predicted"/>
<feature type="domain" description="Lnb N-terminal periplasmic" evidence="3">
    <location>
        <begin position="27"/>
        <end position="181"/>
    </location>
</feature>
<evidence type="ECO:0000259" key="3">
    <source>
        <dbReference type="Pfam" id="PF13387"/>
    </source>
</evidence>
<organism evidence="5 6">
    <name type="scientific">Xanthomarina spongicola</name>
    <dbReference type="NCBI Taxonomy" id="570520"/>
    <lineage>
        <taxon>Bacteria</taxon>
        <taxon>Pseudomonadati</taxon>
        <taxon>Bacteroidota</taxon>
        <taxon>Flavobacteriia</taxon>
        <taxon>Flavobacteriales</taxon>
        <taxon>Flavobacteriaceae</taxon>
        <taxon>Xanthomarina</taxon>
    </lineage>
</organism>
<dbReference type="Pfam" id="PF13387">
    <property type="entry name" value="Lnb_N"/>
    <property type="match status" value="1"/>
</dbReference>
<feature type="transmembrane region" description="Helical" evidence="1">
    <location>
        <begin position="254"/>
        <end position="275"/>
    </location>
</feature>
<evidence type="ECO:0000259" key="4">
    <source>
        <dbReference type="Pfam" id="PF25221"/>
    </source>
</evidence>
<name>A0A316DK68_9FLAO</name>
<evidence type="ECO:0000256" key="2">
    <source>
        <dbReference type="SAM" id="SignalP"/>
    </source>
</evidence>
<dbReference type="InterPro" id="IPR057436">
    <property type="entry name" value="5TMH_Lnb"/>
</dbReference>
<keyword evidence="2" id="KW-0732">Signal</keyword>
<comment type="caution">
    <text evidence="5">The sequence shown here is derived from an EMBL/GenBank/DDBJ whole genome shotgun (WGS) entry which is preliminary data.</text>
</comment>
<feature type="transmembrane region" description="Helical" evidence="1">
    <location>
        <begin position="367"/>
        <end position="388"/>
    </location>
</feature>
<keyword evidence="1" id="KW-1133">Transmembrane helix</keyword>
<dbReference type="EMBL" id="QGGP01000004">
    <property type="protein sequence ID" value="PWK18604.1"/>
    <property type="molecule type" value="Genomic_DNA"/>
</dbReference>
<protein>
    <submittedName>
        <fullName evidence="5">Uncharacterized protein DUF4105</fullName>
    </submittedName>
</protein>
<dbReference type="Pfam" id="PF25221">
    <property type="entry name" value="5TMH_Lnb"/>
    <property type="match status" value="1"/>
</dbReference>
<feature type="transmembrane region" description="Helical" evidence="1">
    <location>
        <begin position="313"/>
        <end position="332"/>
    </location>
</feature>
<accession>A0A316DK68</accession>
<gene>
    <name evidence="5" type="ORF">LX78_01911</name>
</gene>
<reference evidence="5 6" key="1">
    <citation type="submission" date="2018-05" db="EMBL/GenBank/DDBJ databases">
        <title>Genomic Encyclopedia of Archaeal and Bacterial Type Strains, Phase II (KMG-II): from individual species to whole genera.</title>
        <authorList>
            <person name="Goeker M."/>
        </authorList>
    </citation>
    <scope>NUCLEOTIDE SEQUENCE [LARGE SCALE GENOMIC DNA]</scope>
    <source>
        <strain evidence="5 6">DSM 22637</strain>
    </source>
</reference>
<dbReference type="InterPro" id="IPR025178">
    <property type="entry name" value="Lnb_N"/>
</dbReference>
<feature type="transmembrane region" description="Helical" evidence="1">
    <location>
        <begin position="344"/>
        <end position="361"/>
    </location>
</feature>